<evidence type="ECO:0000313" key="2">
    <source>
        <dbReference type="EMBL" id="TIH29826.1"/>
    </source>
</evidence>
<sequence length="158" mass="17970">MTSVFYSFYYKRDVNRVQLVRQINALDKQPFLTAQKWEEVERNGSKAVAQWIDDNMKYKSAVIVLVGQETANRPWVKYEIEKAWADRRPLLGVRIHGLSSFGTTDKPGADPFAKANITGNVPIFDPTKTDIWGKIDSQATYKSLSDNLEGWAARGVTR</sequence>
<evidence type="ECO:0000313" key="3">
    <source>
        <dbReference type="Proteomes" id="UP000306192"/>
    </source>
</evidence>
<dbReference type="EMBL" id="QYRT01000057">
    <property type="protein sequence ID" value="TIH29826.1"/>
    <property type="molecule type" value="Genomic_DNA"/>
</dbReference>
<reference evidence="2 3" key="1">
    <citation type="journal article" date="2019" name="Microorganisms">
        <title>Systematic Affiliation and Genome Analysis of Subtercola vilae DB165(T) with Particular Emphasis on Cold Adaptation of an Isolate from a High-Altitude Cold Volcano Lake.</title>
        <authorList>
            <person name="Villalobos A.S."/>
            <person name="Wiese J."/>
            <person name="Imhoff J.F."/>
            <person name="Dorador C."/>
            <person name="Keller A."/>
            <person name="Hentschel U."/>
        </authorList>
    </citation>
    <scope>NUCLEOTIDE SEQUENCE [LARGE SCALE GENOMIC DNA]</scope>
    <source>
        <strain evidence="2 3">DB165</strain>
    </source>
</reference>
<gene>
    <name evidence="2" type="ORF">D4765_17600</name>
</gene>
<keyword evidence="3" id="KW-1185">Reference proteome</keyword>
<dbReference type="InterPro" id="IPR015032">
    <property type="entry name" value="ThsB__TIR-like_domain"/>
</dbReference>
<organism evidence="2 3">
    <name type="scientific">Subtercola vilae</name>
    <dbReference type="NCBI Taxonomy" id="2056433"/>
    <lineage>
        <taxon>Bacteria</taxon>
        <taxon>Bacillati</taxon>
        <taxon>Actinomycetota</taxon>
        <taxon>Actinomycetes</taxon>
        <taxon>Micrococcales</taxon>
        <taxon>Microbacteriaceae</taxon>
        <taxon>Subtercola</taxon>
    </lineage>
</organism>
<dbReference type="SUPFAM" id="SSF52206">
    <property type="entry name" value="Hypothetical protein MTH538"/>
    <property type="match status" value="1"/>
</dbReference>
<proteinExistence type="predicted"/>
<name>A0A4T2BKP9_9MICO</name>
<accession>A0A4T2BKP9</accession>
<dbReference type="Gene3D" id="3.40.50.9200">
    <property type="entry name" value="Hypothetical protein MTH538"/>
    <property type="match status" value="1"/>
</dbReference>
<dbReference type="InterPro" id="IPR036490">
    <property type="entry name" value="ThsB_TIR-like_sf"/>
</dbReference>
<protein>
    <submittedName>
        <fullName evidence="2">TIR domain-containing protein</fullName>
    </submittedName>
</protein>
<evidence type="ECO:0000259" key="1">
    <source>
        <dbReference type="Pfam" id="PF08937"/>
    </source>
</evidence>
<dbReference type="Proteomes" id="UP000306192">
    <property type="component" value="Unassembled WGS sequence"/>
</dbReference>
<feature type="domain" description="Thoeris protein ThsB TIR-like" evidence="1">
    <location>
        <begin position="5"/>
        <end position="98"/>
    </location>
</feature>
<dbReference type="AlphaFoldDB" id="A0A4T2BKP9"/>
<dbReference type="Pfam" id="PF08937">
    <property type="entry name" value="ThsB_TIR"/>
    <property type="match status" value="1"/>
</dbReference>
<dbReference type="RefSeq" id="WP_136643615.1">
    <property type="nucleotide sequence ID" value="NZ_QYRT01000057.1"/>
</dbReference>
<dbReference type="OrthoDB" id="9811746at2"/>
<comment type="caution">
    <text evidence="2">The sequence shown here is derived from an EMBL/GenBank/DDBJ whole genome shotgun (WGS) entry which is preliminary data.</text>
</comment>